<comment type="similarity">
    <text evidence="4 16">Belongs to the CDP-alcohol phosphatidyltransferase class-I family.</text>
</comment>
<dbReference type="InterPro" id="IPR004570">
    <property type="entry name" value="Phosphatidylglycerol_P_synth"/>
</dbReference>
<evidence type="ECO:0000256" key="16">
    <source>
        <dbReference type="RuleBase" id="RU003750"/>
    </source>
</evidence>
<gene>
    <name evidence="18" type="ORF">C7476_103136</name>
</gene>
<proteinExistence type="inferred from homology"/>
<evidence type="ECO:0000256" key="7">
    <source>
        <dbReference type="ARBA" id="ARBA00022516"/>
    </source>
</evidence>
<dbReference type="GO" id="GO:0016020">
    <property type="term" value="C:membrane"/>
    <property type="evidence" value="ECO:0007669"/>
    <property type="project" value="UniProtKB-SubCell"/>
</dbReference>
<organism evidence="18 19">
    <name type="scientific">Phyllobacterium bourgognense</name>
    <dbReference type="NCBI Taxonomy" id="314236"/>
    <lineage>
        <taxon>Bacteria</taxon>
        <taxon>Pseudomonadati</taxon>
        <taxon>Pseudomonadota</taxon>
        <taxon>Alphaproteobacteria</taxon>
        <taxon>Hyphomicrobiales</taxon>
        <taxon>Phyllobacteriaceae</taxon>
        <taxon>Phyllobacterium</taxon>
    </lineage>
</organism>
<protein>
    <recommendedName>
        <fullName evidence="6">CDP-diacylglycerol--glycerol-3-phosphate 3-phosphatidyltransferase</fullName>
        <ecNumber evidence="5">2.7.8.5</ecNumber>
    </recommendedName>
</protein>
<keyword evidence="12 17" id="KW-0472">Membrane</keyword>
<keyword evidence="9 17" id="KW-0812">Transmembrane</keyword>
<evidence type="ECO:0000256" key="6">
    <source>
        <dbReference type="ARBA" id="ARBA00014944"/>
    </source>
</evidence>
<dbReference type="InterPro" id="IPR050324">
    <property type="entry name" value="CDP-alcohol_PTase-I"/>
</dbReference>
<dbReference type="PANTHER" id="PTHR14269">
    <property type="entry name" value="CDP-DIACYLGLYCEROL--GLYCEROL-3-PHOSPHATE 3-PHOSPHATIDYLTRANSFERASE-RELATED"/>
    <property type="match status" value="1"/>
</dbReference>
<evidence type="ECO:0000313" key="18">
    <source>
        <dbReference type="EMBL" id="RCW85296.1"/>
    </source>
</evidence>
<keyword evidence="10 17" id="KW-1133">Transmembrane helix</keyword>
<comment type="pathway">
    <text evidence="2">Phospholipid metabolism; phosphatidylglycerol biosynthesis; phosphatidylglycerol from CDP-diacylglycerol: step 1/2.</text>
</comment>
<dbReference type="PANTHER" id="PTHR14269:SF62">
    <property type="entry name" value="CDP-DIACYLGLYCEROL--GLYCEROL-3-PHOSPHATE 3-PHOSPHATIDYLTRANSFERASE 1, CHLOROPLASTIC"/>
    <property type="match status" value="1"/>
</dbReference>
<evidence type="ECO:0000313" key="19">
    <source>
        <dbReference type="Proteomes" id="UP000253324"/>
    </source>
</evidence>
<dbReference type="InterPro" id="IPR000462">
    <property type="entry name" value="CDP-OH_P_trans"/>
</dbReference>
<dbReference type="Pfam" id="PF01066">
    <property type="entry name" value="CDP-OH_P_transf"/>
    <property type="match status" value="1"/>
</dbReference>
<dbReference type="InterPro" id="IPR048254">
    <property type="entry name" value="CDP_ALCOHOL_P_TRANSF_CS"/>
</dbReference>
<dbReference type="GO" id="GO:0046474">
    <property type="term" value="P:glycerophospholipid biosynthetic process"/>
    <property type="evidence" value="ECO:0007669"/>
    <property type="project" value="TreeGrafter"/>
</dbReference>
<evidence type="ECO:0000256" key="2">
    <source>
        <dbReference type="ARBA" id="ARBA00005042"/>
    </source>
</evidence>
<dbReference type="InterPro" id="IPR043130">
    <property type="entry name" value="CDP-OH_PTrfase_TM_dom"/>
</dbReference>
<keyword evidence="19" id="KW-1185">Reference proteome</keyword>
<sequence length="193" mass="21126">MHALRNPDPVTIPNYITIFRFILVPFIVMALLSGYVGAALIGFVIAGISDGIDGFIARRYNQGSELGAYLDPIADKLLLVSLFVVLGFVKELPVWLVVIVVSRDIFIIGAVLLGAIIAKPLEMHPLYVSKANTAFQIVLVTVTLADMAFDFSLTGSRMVLVWIVALLTAASAAAYLMTWMKHMAGYEQKHKQD</sequence>
<feature type="transmembrane region" description="Helical" evidence="17">
    <location>
        <begin position="159"/>
        <end position="179"/>
    </location>
</feature>
<name>A0A368Z1F5_9HYPH</name>
<dbReference type="EMBL" id="QPJM01000003">
    <property type="protein sequence ID" value="RCW85296.1"/>
    <property type="molecule type" value="Genomic_DNA"/>
</dbReference>
<keyword evidence="11" id="KW-0443">Lipid metabolism</keyword>
<dbReference type="EC" id="2.7.8.5" evidence="5"/>
<keyword evidence="13" id="KW-0594">Phospholipid biosynthesis</keyword>
<comment type="caution">
    <text evidence="18">The sequence shown here is derived from an EMBL/GenBank/DDBJ whole genome shotgun (WGS) entry which is preliminary data.</text>
</comment>
<evidence type="ECO:0000256" key="10">
    <source>
        <dbReference type="ARBA" id="ARBA00022989"/>
    </source>
</evidence>
<feature type="transmembrane region" description="Helical" evidence="17">
    <location>
        <begin position="95"/>
        <end position="121"/>
    </location>
</feature>
<dbReference type="PROSITE" id="PS00379">
    <property type="entry name" value="CDP_ALCOHOL_P_TRANSF"/>
    <property type="match status" value="1"/>
</dbReference>
<evidence type="ECO:0000256" key="11">
    <source>
        <dbReference type="ARBA" id="ARBA00023098"/>
    </source>
</evidence>
<evidence type="ECO:0000256" key="5">
    <source>
        <dbReference type="ARBA" id="ARBA00013170"/>
    </source>
</evidence>
<evidence type="ECO:0000256" key="15">
    <source>
        <dbReference type="ARBA" id="ARBA00048586"/>
    </source>
</evidence>
<evidence type="ECO:0000256" key="4">
    <source>
        <dbReference type="ARBA" id="ARBA00010441"/>
    </source>
</evidence>
<dbReference type="AlphaFoldDB" id="A0A368Z1F5"/>
<keyword evidence="14" id="KW-1208">Phospholipid metabolism</keyword>
<evidence type="ECO:0000256" key="13">
    <source>
        <dbReference type="ARBA" id="ARBA00023209"/>
    </source>
</evidence>
<dbReference type="FunFam" id="1.20.120.1760:FF:000033">
    <property type="entry name" value="CDP-alcohol phosphatidyltransferase"/>
    <property type="match status" value="1"/>
</dbReference>
<dbReference type="Proteomes" id="UP000253324">
    <property type="component" value="Unassembled WGS sequence"/>
</dbReference>
<comment type="pathway">
    <text evidence="3">Lipid metabolism.</text>
</comment>
<accession>A0A368Z1F5</accession>
<feature type="transmembrane region" description="Helical" evidence="17">
    <location>
        <begin position="68"/>
        <end position="89"/>
    </location>
</feature>
<evidence type="ECO:0000256" key="8">
    <source>
        <dbReference type="ARBA" id="ARBA00022679"/>
    </source>
</evidence>
<comment type="subcellular location">
    <subcellularLocation>
        <location evidence="1">Membrane</location>
        <topology evidence="1">Multi-pass membrane protein</topology>
    </subcellularLocation>
</comment>
<dbReference type="Gene3D" id="1.20.120.1760">
    <property type="match status" value="1"/>
</dbReference>
<evidence type="ECO:0000256" key="14">
    <source>
        <dbReference type="ARBA" id="ARBA00023264"/>
    </source>
</evidence>
<comment type="catalytic activity">
    <reaction evidence="15">
        <text>a CDP-1,2-diacyl-sn-glycerol + sn-glycerol 3-phosphate = a 1,2-diacyl-sn-glycero-3-phospho-(1'-sn-glycero-3'-phosphate) + CMP + H(+)</text>
        <dbReference type="Rhea" id="RHEA:12593"/>
        <dbReference type="ChEBI" id="CHEBI:15378"/>
        <dbReference type="ChEBI" id="CHEBI:57597"/>
        <dbReference type="ChEBI" id="CHEBI:58332"/>
        <dbReference type="ChEBI" id="CHEBI:60110"/>
        <dbReference type="ChEBI" id="CHEBI:60377"/>
        <dbReference type="EC" id="2.7.8.5"/>
    </reaction>
</comment>
<dbReference type="GO" id="GO:0008444">
    <property type="term" value="F:CDP-diacylglycerol-glycerol-3-phosphate 3-phosphatidyltransferase activity"/>
    <property type="evidence" value="ECO:0007669"/>
    <property type="project" value="UniProtKB-EC"/>
</dbReference>
<evidence type="ECO:0000256" key="1">
    <source>
        <dbReference type="ARBA" id="ARBA00004141"/>
    </source>
</evidence>
<reference evidence="18 19" key="1">
    <citation type="submission" date="2018-07" db="EMBL/GenBank/DDBJ databases">
        <title>Genomic Encyclopedia of Type Strains, Phase III (KMG-III): the genomes of soil and plant-associated and newly described type strains.</title>
        <authorList>
            <person name="Whitman W."/>
        </authorList>
    </citation>
    <scope>NUCLEOTIDE SEQUENCE [LARGE SCALE GENOMIC DNA]</scope>
    <source>
        <strain evidence="18 19">31-25a</strain>
    </source>
</reference>
<keyword evidence="8 16" id="KW-0808">Transferase</keyword>
<dbReference type="PIRSF" id="PIRSF000847">
    <property type="entry name" value="Phos_ph_gly_syn"/>
    <property type="match status" value="1"/>
</dbReference>
<evidence type="ECO:0000256" key="3">
    <source>
        <dbReference type="ARBA" id="ARBA00005189"/>
    </source>
</evidence>
<feature type="transmembrane region" description="Helical" evidence="17">
    <location>
        <begin position="12"/>
        <end position="32"/>
    </location>
</feature>
<evidence type="ECO:0000256" key="12">
    <source>
        <dbReference type="ARBA" id="ARBA00023136"/>
    </source>
</evidence>
<keyword evidence="7" id="KW-0444">Lipid biosynthesis</keyword>
<evidence type="ECO:0000256" key="9">
    <source>
        <dbReference type="ARBA" id="ARBA00022692"/>
    </source>
</evidence>
<evidence type="ECO:0000256" key="17">
    <source>
        <dbReference type="SAM" id="Phobius"/>
    </source>
</evidence>